<dbReference type="CDD" id="cd05476">
    <property type="entry name" value="pepsin_A_like_plant"/>
    <property type="match status" value="1"/>
</dbReference>
<dbReference type="AlphaFoldDB" id="A0A200QNV3"/>
<dbReference type="InterPro" id="IPR034161">
    <property type="entry name" value="Pepsin-like_plant"/>
</dbReference>
<evidence type="ECO:0000259" key="6">
    <source>
        <dbReference type="PROSITE" id="PS51767"/>
    </source>
</evidence>
<dbReference type="InterPro" id="IPR032799">
    <property type="entry name" value="TAXi_C"/>
</dbReference>
<dbReference type="InterPro" id="IPR021109">
    <property type="entry name" value="Peptidase_aspartic_dom_sf"/>
</dbReference>
<comment type="caution">
    <text evidence="7">The sequence shown here is derived from an EMBL/GenBank/DDBJ whole genome shotgun (WGS) entry which is preliminary data.</text>
</comment>
<name>A0A200QNV3_MACCD</name>
<evidence type="ECO:0000256" key="2">
    <source>
        <dbReference type="ARBA" id="ARBA00022670"/>
    </source>
</evidence>
<protein>
    <submittedName>
        <fullName evidence="7">Peptidase A1</fullName>
    </submittedName>
</protein>
<dbReference type="InterPro" id="IPR001969">
    <property type="entry name" value="Aspartic_peptidase_AS"/>
</dbReference>
<dbReference type="Proteomes" id="UP000195402">
    <property type="component" value="Unassembled WGS sequence"/>
</dbReference>
<keyword evidence="3" id="KW-0064">Aspartyl protease</keyword>
<dbReference type="Pfam" id="PF14543">
    <property type="entry name" value="TAXi_N"/>
    <property type="match status" value="1"/>
</dbReference>
<gene>
    <name evidence="7" type="ORF">BVC80_1773g41</name>
</gene>
<keyword evidence="8" id="KW-1185">Reference proteome</keyword>
<evidence type="ECO:0000313" key="8">
    <source>
        <dbReference type="Proteomes" id="UP000195402"/>
    </source>
</evidence>
<dbReference type="GO" id="GO:0004190">
    <property type="term" value="F:aspartic-type endopeptidase activity"/>
    <property type="evidence" value="ECO:0007669"/>
    <property type="project" value="UniProtKB-KW"/>
</dbReference>
<keyword evidence="2" id="KW-0645">Protease</keyword>
<dbReference type="OMA" id="HARFELC"/>
<dbReference type="PANTHER" id="PTHR47967:SF128">
    <property type="entry name" value="ASPARTIC PROTEINASE CDR1-LIKE"/>
    <property type="match status" value="1"/>
</dbReference>
<dbReference type="PANTHER" id="PTHR47967">
    <property type="entry name" value="OS07G0603500 PROTEIN-RELATED"/>
    <property type="match status" value="1"/>
</dbReference>
<evidence type="ECO:0000256" key="1">
    <source>
        <dbReference type="ARBA" id="ARBA00007447"/>
    </source>
</evidence>
<feature type="domain" description="Peptidase A1" evidence="6">
    <location>
        <begin position="112"/>
        <end position="466"/>
    </location>
</feature>
<dbReference type="STRING" id="56857.A0A200QNV3"/>
<proteinExistence type="inferred from homology"/>
<dbReference type="InterPro" id="IPR033121">
    <property type="entry name" value="PEPTIDASE_A1"/>
</dbReference>
<dbReference type="Gene3D" id="2.40.70.10">
    <property type="entry name" value="Acid Proteases"/>
    <property type="match status" value="2"/>
</dbReference>
<keyword evidence="5" id="KW-0325">Glycoprotein</keyword>
<comment type="similarity">
    <text evidence="1">Belongs to the peptidase A1 family.</text>
</comment>
<sequence>MASKSTLTGLFLEELLLFITIFLLSLSFPSFSSSSRNNIGFTVPLIHSINSPRSPFYNPSLTRFERIQASVRNTYLRYHYMITSKSSIINDSNNHPDWIETPMSPLHNFAEYITSYQIGTPPVETFAVVDTASSLIWLQCLPCESCYKQKQPIFDPSNSSSYDKIRCDDRLCHESWLPPTWCNNEMTCRYGMLYKDNTSTEGVLATETLTFGYDLAPGTISLLSMIVGCGHKNDFGPGTSDLDSPPGVLGLNRGSLSFTSQLGIDYFSYCLLPIGTTPESETSKMHFGLAALIVGGKTPLISNHYDPDSYYLNLEGISVGNERLPIPAGTFNVTSEGNGGFIIDSGASFTLLNWIAYDLLVEDIKKKSGITEPGEDPEGRFGLCYWTYFVDLIKWTPNVTFHFTGVDLELSKQNLWVQLKRGFVWNGLWCLAMIRGTTAGHSVLANYQQRNINVGYDTHNNAISFQPMDCTKT</sequence>
<dbReference type="GO" id="GO:0006508">
    <property type="term" value="P:proteolysis"/>
    <property type="evidence" value="ECO:0007669"/>
    <property type="project" value="UniProtKB-KW"/>
</dbReference>
<dbReference type="InParanoid" id="A0A200QNV3"/>
<dbReference type="Pfam" id="PF14541">
    <property type="entry name" value="TAXi_C"/>
    <property type="match status" value="1"/>
</dbReference>
<dbReference type="GO" id="GO:0005576">
    <property type="term" value="C:extracellular region"/>
    <property type="evidence" value="ECO:0007669"/>
    <property type="project" value="TreeGrafter"/>
</dbReference>
<accession>A0A200QNV3</accession>
<dbReference type="InterPro" id="IPR051708">
    <property type="entry name" value="Plant_Aspart_Prot_A1"/>
</dbReference>
<dbReference type="PROSITE" id="PS00141">
    <property type="entry name" value="ASP_PROTEASE"/>
    <property type="match status" value="1"/>
</dbReference>
<dbReference type="SUPFAM" id="SSF50630">
    <property type="entry name" value="Acid proteases"/>
    <property type="match status" value="1"/>
</dbReference>
<keyword evidence="4" id="KW-0378">Hydrolase</keyword>
<evidence type="ECO:0000256" key="3">
    <source>
        <dbReference type="ARBA" id="ARBA00022750"/>
    </source>
</evidence>
<evidence type="ECO:0000256" key="4">
    <source>
        <dbReference type="ARBA" id="ARBA00022801"/>
    </source>
</evidence>
<dbReference type="EMBL" id="MVGT01001416">
    <property type="protein sequence ID" value="OVA12150.1"/>
    <property type="molecule type" value="Genomic_DNA"/>
</dbReference>
<dbReference type="OrthoDB" id="2747330at2759"/>
<dbReference type="InterPro" id="IPR032861">
    <property type="entry name" value="TAXi_N"/>
</dbReference>
<organism evidence="7 8">
    <name type="scientific">Macleaya cordata</name>
    <name type="common">Five-seeded plume-poppy</name>
    <name type="synonym">Bocconia cordata</name>
    <dbReference type="NCBI Taxonomy" id="56857"/>
    <lineage>
        <taxon>Eukaryota</taxon>
        <taxon>Viridiplantae</taxon>
        <taxon>Streptophyta</taxon>
        <taxon>Embryophyta</taxon>
        <taxon>Tracheophyta</taxon>
        <taxon>Spermatophyta</taxon>
        <taxon>Magnoliopsida</taxon>
        <taxon>Ranunculales</taxon>
        <taxon>Papaveraceae</taxon>
        <taxon>Papaveroideae</taxon>
        <taxon>Macleaya</taxon>
    </lineage>
</organism>
<dbReference type="PROSITE" id="PS51767">
    <property type="entry name" value="PEPTIDASE_A1"/>
    <property type="match status" value="1"/>
</dbReference>
<evidence type="ECO:0000313" key="7">
    <source>
        <dbReference type="EMBL" id="OVA12150.1"/>
    </source>
</evidence>
<evidence type="ECO:0000256" key="5">
    <source>
        <dbReference type="ARBA" id="ARBA00023180"/>
    </source>
</evidence>
<reference evidence="7" key="1">
    <citation type="journal article" date="2017" name="Mol. Plant">
        <title>The Genome of Medicinal Plant Macleaya cordata Provides New Insights into Benzylisoquinoline Alkaloids Metabolism.</title>
        <authorList>
            <person name="Liu X."/>
            <person name="Liu Y."/>
            <person name="Huang P."/>
            <person name="Ma Y."/>
            <person name="Qing Z."/>
            <person name="Tang Q."/>
            <person name="Cao H."/>
            <person name="Cheng P."/>
            <person name="Zheng Y."/>
            <person name="Yuan Z."/>
            <person name="Zhou Y."/>
            <person name="Liu J."/>
            <person name="Tang Z."/>
            <person name="Zhuo Y."/>
            <person name="Zhang Y."/>
            <person name="Yu L."/>
            <person name="Huang J."/>
            <person name="Yang P."/>
            <person name="Peng Q."/>
            <person name="Zhang J."/>
            <person name="Jiang W."/>
            <person name="Zhang Z."/>
            <person name="Lin K."/>
            <person name="Ro D.K."/>
            <person name="Chen X."/>
            <person name="Xiong X."/>
            <person name="Shang Y."/>
            <person name="Huang S."/>
            <person name="Zeng J."/>
        </authorList>
    </citation>
    <scope>NUCLEOTIDE SEQUENCE [LARGE SCALE GENOMIC DNA]</scope>
    <source>
        <strain evidence="7">BLH2017</strain>
        <tissue evidence="7">Root</tissue>
    </source>
</reference>